<evidence type="ECO:0000313" key="2">
    <source>
        <dbReference type="Proteomes" id="UP000182719"/>
    </source>
</evidence>
<dbReference type="EMBL" id="FOAP01000001">
    <property type="protein sequence ID" value="SEK23273.1"/>
    <property type="molecule type" value="Genomic_DNA"/>
</dbReference>
<accession>A0A1H7FAU2</accession>
<dbReference type="Proteomes" id="UP000182719">
    <property type="component" value="Unassembled WGS sequence"/>
</dbReference>
<keyword evidence="2" id="KW-1185">Reference proteome</keyword>
<protein>
    <recommendedName>
        <fullName evidence="3">Phage metallopeptidase domain-containing protein</fullName>
    </recommendedName>
</protein>
<evidence type="ECO:0008006" key="3">
    <source>
        <dbReference type="Google" id="ProtNLM"/>
    </source>
</evidence>
<proteinExistence type="predicted"/>
<name>A0A1H7FAU2_STIAU</name>
<evidence type="ECO:0000313" key="1">
    <source>
        <dbReference type="EMBL" id="SEK23273.1"/>
    </source>
</evidence>
<organism evidence="1 2">
    <name type="scientific">Stigmatella aurantiaca</name>
    <dbReference type="NCBI Taxonomy" id="41"/>
    <lineage>
        <taxon>Bacteria</taxon>
        <taxon>Pseudomonadati</taxon>
        <taxon>Myxococcota</taxon>
        <taxon>Myxococcia</taxon>
        <taxon>Myxococcales</taxon>
        <taxon>Cystobacterineae</taxon>
        <taxon>Archangiaceae</taxon>
        <taxon>Stigmatella</taxon>
    </lineage>
</organism>
<gene>
    <name evidence="1" type="ORF">SAMN05444354_10150</name>
</gene>
<sequence length="232" mass="26561">MTLWASPPAPPRAFPLECPPLVVTRRPNFNKALRALIRDIATRMPEFHHVKAQRIVLVAGEARRASRGTVKPLCFRGGKSVDRGGRRKPIVRIKGRRMLYCITLRPLFFRGSTAQARIETIMHELFHCSRRFDGTLHAGRRHDVLGKDFARRLRPLVRRYLKGCSRELKAAFAHNGEVRVLQWLERPGPAYIPGYSRVRKVYTEDQLYYGIARMVTPKPRVARAVPASPKGH</sequence>
<dbReference type="AlphaFoldDB" id="A0A1H7FAU2"/>
<reference evidence="2" key="1">
    <citation type="submission" date="2016-10" db="EMBL/GenBank/DDBJ databases">
        <authorList>
            <person name="Varghese N."/>
            <person name="Submissions S."/>
        </authorList>
    </citation>
    <scope>NUCLEOTIDE SEQUENCE [LARGE SCALE GENOMIC DNA]</scope>
    <source>
        <strain evidence="2">DSM 17044</strain>
    </source>
</reference>